<dbReference type="OrthoDB" id="4989419at2"/>
<dbReference type="KEGG" id="cgy:CGLY_08980"/>
<keyword evidence="3 5" id="KW-1133">Transmembrane helix</keyword>
<feature type="transmembrane region" description="Helical" evidence="5">
    <location>
        <begin position="119"/>
        <end position="136"/>
    </location>
</feature>
<evidence type="ECO:0000313" key="8">
    <source>
        <dbReference type="Proteomes" id="UP000023703"/>
    </source>
</evidence>
<organism evidence="7 8">
    <name type="scientific">Corynebacterium glyciniphilum AJ 3170</name>
    <dbReference type="NCBI Taxonomy" id="1404245"/>
    <lineage>
        <taxon>Bacteria</taxon>
        <taxon>Bacillati</taxon>
        <taxon>Actinomycetota</taxon>
        <taxon>Actinomycetes</taxon>
        <taxon>Mycobacteriales</taxon>
        <taxon>Corynebacteriaceae</taxon>
        <taxon>Corynebacterium</taxon>
    </lineage>
</organism>
<feature type="transmembrane region" description="Helical" evidence="5">
    <location>
        <begin position="64"/>
        <end position="84"/>
    </location>
</feature>
<feature type="domain" description="Integral membrane bound transporter" evidence="6">
    <location>
        <begin position="199"/>
        <end position="322"/>
    </location>
</feature>
<protein>
    <recommendedName>
        <fullName evidence="6">Integral membrane bound transporter domain-containing protein</fullName>
    </recommendedName>
</protein>
<proteinExistence type="predicted"/>
<dbReference type="InterPro" id="IPR049453">
    <property type="entry name" value="Memb_transporter_dom"/>
</dbReference>
<evidence type="ECO:0000256" key="2">
    <source>
        <dbReference type="ARBA" id="ARBA00022692"/>
    </source>
</evidence>
<evidence type="ECO:0000313" key="7">
    <source>
        <dbReference type="EMBL" id="AHW64241.1"/>
    </source>
</evidence>
<accession>X5ECB2</accession>
<feature type="transmembrane region" description="Helical" evidence="5">
    <location>
        <begin position="309"/>
        <end position="330"/>
    </location>
</feature>
<evidence type="ECO:0000256" key="4">
    <source>
        <dbReference type="ARBA" id="ARBA00023136"/>
    </source>
</evidence>
<dbReference type="AlphaFoldDB" id="X5ECB2"/>
<evidence type="ECO:0000256" key="3">
    <source>
        <dbReference type="ARBA" id="ARBA00022989"/>
    </source>
</evidence>
<gene>
    <name evidence="7" type="ORF">CGLY_08980</name>
</gene>
<keyword evidence="2 5" id="KW-0812">Transmembrane</keyword>
<dbReference type="STRING" id="1404245.CGLY_08980"/>
<feature type="transmembrane region" description="Helical" evidence="5">
    <location>
        <begin position="142"/>
        <end position="159"/>
    </location>
</feature>
<feature type="transmembrane region" description="Helical" evidence="5">
    <location>
        <begin position="36"/>
        <end position="52"/>
    </location>
</feature>
<comment type="subcellular location">
    <subcellularLocation>
        <location evidence="1">Membrane</location>
        <topology evidence="1">Multi-pass membrane protein</topology>
    </subcellularLocation>
</comment>
<evidence type="ECO:0000259" key="6">
    <source>
        <dbReference type="Pfam" id="PF13515"/>
    </source>
</evidence>
<feature type="transmembrane region" description="Helical" evidence="5">
    <location>
        <begin position="90"/>
        <end position="112"/>
    </location>
</feature>
<reference evidence="7 8" key="1">
    <citation type="journal article" date="2015" name="Int. J. Syst. Evol. Microbiol.">
        <title>Revisiting Corynebacterium glyciniphilum (ex Kubota et al., 1972) sp. nov., nom. rev., isolated from putrefied banana.</title>
        <authorList>
            <person name="Al-Dilaimi A."/>
            <person name="Bednarz H."/>
            <person name="Lomker A."/>
            <person name="Niehaus K."/>
            <person name="Kalinowski J."/>
            <person name="Ruckert C."/>
        </authorList>
    </citation>
    <scope>NUCLEOTIDE SEQUENCE [LARGE SCALE GENOMIC DNA]</scope>
    <source>
        <strain evidence="7">AJ 3170</strain>
    </source>
</reference>
<dbReference type="eggNOG" id="COG1289">
    <property type="taxonomic scope" value="Bacteria"/>
</dbReference>
<sequence>MLTLGPAQADLVPAVRVALSLAVPVVVLLLADRIEWSLFASFGAFTSIYGRYAPTRIRLRHQALIGVILTVCVALGAVIAQLAVNWTDMTHAVVTVLAGSLVAAVTATVIMVRDLKPSGAVFTVFATTAVASAPVTASPWTALAIAAGSASWCILLSWLSRWTGEANTGIDVPSPPSFPRVEKIRQFSRYGTAALLGGTVASLTGIASPYWAQVAAVVPLSAPRHRQQVERGLHRIVGTVLGVGVAAFLLSFPSQPWQIVVWVVVMQFLAELFVLRNYSLALVFITPLALLMVFLAHPQPVGTLLGARIAETVIGSAVGIAVVLFSVAIARRKR</sequence>
<dbReference type="GO" id="GO:0016020">
    <property type="term" value="C:membrane"/>
    <property type="evidence" value="ECO:0007669"/>
    <property type="project" value="UniProtKB-SubCell"/>
</dbReference>
<dbReference type="Proteomes" id="UP000023703">
    <property type="component" value="Chromosome"/>
</dbReference>
<feature type="transmembrane region" description="Helical" evidence="5">
    <location>
        <begin position="233"/>
        <end position="251"/>
    </location>
</feature>
<keyword evidence="8" id="KW-1185">Reference proteome</keyword>
<keyword evidence="4 5" id="KW-0472">Membrane</keyword>
<feature type="transmembrane region" description="Helical" evidence="5">
    <location>
        <begin position="280"/>
        <end position="297"/>
    </location>
</feature>
<dbReference type="Pfam" id="PF13515">
    <property type="entry name" value="FUSC_2"/>
    <property type="match status" value="1"/>
</dbReference>
<name>X5ECB2_9CORY</name>
<dbReference type="EMBL" id="CP006842">
    <property type="protein sequence ID" value="AHW64241.1"/>
    <property type="molecule type" value="Genomic_DNA"/>
</dbReference>
<evidence type="ECO:0000256" key="5">
    <source>
        <dbReference type="SAM" id="Phobius"/>
    </source>
</evidence>
<feature type="transmembrane region" description="Helical" evidence="5">
    <location>
        <begin position="12"/>
        <end position="30"/>
    </location>
</feature>
<evidence type="ECO:0000256" key="1">
    <source>
        <dbReference type="ARBA" id="ARBA00004141"/>
    </source>
</evidence>
<dbReference type="HOGENOM" id="CLU_020865_0_1_11"/>